<dbReference type="EMBL" id="UINC01154170">
    <property type="protein sequence ID" value="SVD49304.1"/>
    <property type="molecule type" value="Genomic_DNA"/>
</dbReference>
<gene>
    <name evidence="1" type="ORF">METZ01_LOCUS402158</name>
</gene>
<feature type="non-terminal residue" evidence="1">
    <location>
        <position position="81"/>
    </location>
</feature>
<accession>A0A382VSA2</accession>
<name>A0A382VSA2_9ZZZZ</name>
<proteinExistence type="predicted"/>
<feature type="non-terminal residue" evidence="1">
    <location>
        <position position="1"/>
    </location>
</feature>
<evidence type="ECO:0000313" key="1">
    <source>
        <dbReference type="EMBL" id="SVD49304.1"/>
    </source>
</evidence>
<protein>
    <submittedName>
        <fullName evidence="1">Uncharacterized protein</fullName>
    </submittedName>
</protein>
<dbReference type="AlphaFoldDB" id="A0A382VSA2"/>
<organism evidence="1">
    <name type="scientific">marine metagenome</name>
    <dbReference type="NCBI Taxonomy" id="408172"/>
    <lineage>
        <taxon>unclassified sequences</taxon>
        <taxon>metagenomes</taxon>
        <taxon>ecological metagenomes</taxon>
    </lineage>
</organism>
<reference evidence="1" key="1">
    <citation type="submission" date="2018-05" db="EMBL/GenBank/DDBJ databases">
        <authorList>
            <person name="Lanie J.A."/>
            <person name="Ng W.-L."/>
            <person name="Kazmierczak K.M."/>
            <person name="Andrzejewski T.M."/>
            <person name="Davidsen T.M."/>
            <person name="Wayne K.J."/>
            <person name="Tettelin H."/>
            <person name="Glass J.I."/>
            <person name="Rusch D."/>
            <person name="Podicherti R."/>
            <person name="Tsui H.-C.T."/>
            <person name="Winkler M.E."/>
        </authorList>
    </citation>
    <scope>NUCLEOTIDE SEQUENCE</scope>
</reference>
<sequence length="81" mass="8942">VSESTTTLEEEVLELYRSPIIGASYNNTFGEENIQSLVEKCRNLDEKKMRIMQGLVVSYSKSPDLATSFVSVGVLHALGMS</sequence>